<accession>A0A6M6E6J0</accession>
<geneLocation type="plasmid" evidence="2">
    <name>pfdu301b</name>
</geneLocation>
<sequence length="96" mass="11043">MEKIVEAMAKITGKEKVEFYLDGNLLMEGPASEFFKEGSMHRENIPLGLGDRFDMMNFPTMGDTIKLRVMKMKEDLLGSGEIHTLKYFLSNYDDQK</sequence>
<proteinExistence type="predicted"/>
<protein>
    <submittedName>
        <fullName evidence="1">Uncharacterized protein</fullName>
    </submittedName>
</protein>
<dbReference type="EMBL" id="CP045274">
    <property type="protein sequence ID" value="QJX81124.1"/>
    <property type="molecule type" value="Genomic_DNA"/>
</dbReference>
<keyword evidence="1" id="KW-0614">Plasmid</keyword>
<organism evidence="1 2">
    <name type="scientific">Priestia megaterium</name>
    <name type="common">Bacillus megaterium</name>
    <dbReference type="NCBI Taxonomy" id="1404"/>
    <lineage>
        <taxon>Bacteria</taxon>
        <taxon>Bacillati</taxon>
        <taxon>Bacillota</taxon>
        <taxon>Bacilli</taxon>
        <taxon>Bacillales</taxon>
        <taxon>Bacillaceae</taxon>
        <taxon>Priestia</taxon>
    </lineage>
</organism>
<reference evidence="1 2" key="1">
    <citation type="submission" date="2019-10" db="EMBL/GenBank/DDBJ databases">
        <title>Complete genome sequences for adaption low water activity.</title>
        <authorList>
            <person name="Zhao L."/>
            <person name="Zhong J."/>
        </authorList>
    </citation>
    <scope>NUCLEOTIDE SEQUENCE [LARGE SCALE GENOMIC DNA]</scope>
    <source>
        <strain evidence="1 2">FDU301</strain>
        <plasmid evidence="2">pfdu301b</plasmid>
    </source>
</reference>
<evidence type="ECO:0000313" key="1">
    <source>
        <dbReference type="EMBL" id="QJX81124.1"/>
    </source>
</evidence>
<evidence type="ECO:0000313" key="2">
    <source>
        <dbReference type="Proteomes" id="UP000501076"/>
    </source>
</evidence>
<dbReference type="AlphaFoldDB" id="A0A6M6E6J0"/>
<gene>
    <name evidence="1" type="ORF">FDZ14_34020</name>
</gene>
<name>A0A6M6E6J0_PRIMG</name>
<dbReference type="Proteomes" id="UP000501076">
    <property type="component" value="Plasmid pFDU301B"/>
</dbReference>
<dbReference type="RefSeq" id="WP_171779117.1">
    <property type="nucleotide sequence ID" value="NZ_CP045274.1"/>
</dbReference>